<dbReference type="InterPro" id="IPR051801">
    <property type="entry name" value="GH28_Enzymes"/>
</dbReference>
<dbReference type="Gene3D" id="2.160.20.10">
    <property type="entry name" value="Single-stranded right-handed beta-helix, Pectin lyase-like"/>
    <property type="match status" value="1"/>
</dbReference>
<dbReference type="InterPro" id="IPR000743">
    <property type="entry name" value="Glyco_hydro_28"/>
</dbReference>
<organism evidence="5 6">
    <name type="scientific">Rhizosphaericola mali</name>
    <dbReference type="NCBI Taxonomy" id="2545455"/>
    <lineage>
        <taxon>Bacteria</taxon>
        <taxon>Pseudomonadati</taxon>
        <taxon>Bacteroidota</taxon>
        <taxon>Chitinophagia</taxon>
        <taxon>Chitinophagales</taxon>
        <taxon>Chitinophagaceae</taxon>
        <taxon>Rhizosphaericola</taxon>
    </lineage>
</organism>
<dbReference type="InterPro" id="IPR006626">
    <property type="entry name" value="PbH1"/>
</dbReference>
<dbReference type="KEGG" id="arac:E0W69_019750"/>
<dbReference type="RefSeq" id="WP_131331774.1">
    <property type="nucleotide sequence ID" value="NZ_CP044016.1"/>
</dbReference>
<dbReference type="SMART" id="SM00710">
    <property type="entry name" value="PbH1"/>
    <property type="match status" value="8"/>
</dbReference>
<dbReference type="SUPFAM" id="SSF51126">
    <property type="entry name" value="Pectin lyase-like"/>
    <property type="match status" value="2"/>
</dbReference>
<evidence type="ECO:0000256" key="2">
    <source>
        <dbReference type="ARBA" id="ARBA00022801"/>
    </source>
</evidence>
<comment type="similarity">
    <text evidence="1 4">Belongs to the glycosyl hydrolase 28 family.</text>
</comment>
<dbReference type="InterPro" id="IPR011050">
    <property type="entry name" value="Pectin_lyase_fold/virulence"/>
</dbReference>
<dbReference type="InterPro" id="IPR012334">
    <property type="entry name" value="Pectin_lyas_fold"/>
</dbReference>
<evidence type="ECO:0000256" key="4">
    <source>
        <dbReference type="RuleBase" id="RU361169"/>
    </source>
</evidence>
<gene>
    <name evidence="5" type="ORF">E0W69_019750</name>
</gene>
<dbReference type="EMBL" id="CP044016">
    <property type="protein sequence ID" value="QES90791.1"/>
    <property type="molecule type" value="Genomic_DNA"/>
</dbReference>
<proteinExistence type="inferred from homology"/>
<dbReference type="PANTHER" id="PTHR31339:SF9">
    <property type="entry name" value="PLASMIN AND FIBRONECTIN-BINDING PROTEIN A"/>
    <property type="match status" value="1"/>
</dbReference>
<keyword evidence="3 4" id="KW-0326">Glycosidase</keyword>
<dbReference type="GO" id="GO:0005975">
    <property type="term" value="P:carbohydrate metabolic process"/>
    <property type="evidence" value="ECO:0007669"/>
    <property type="project" value="InterPro"/>
</dbReference>
<evidence type="ECO:0000313" key="5">
    <source>
        <dbReference type="EMBL" id="QES90791.1"/>
    </source>
</evidence>
<sequence length="538" mass="59858">MKKFLFTIGIFTAATHIQAQNFVPFHVTEPIFSKNNVNIAAKGAVGNGQYLNTSILQDAIDSISKLGGGTIIIPEGIWLTGPIELQNNIRLQLNQNALLLFTHDFSQYKIVKDMYEGMPEWRNQPLIWGKNLSNIAITGNGVIDGNGNYWRMMKKDKMLPTDWNNLVQTGILSSDGNTWYPTISAEKGSHTQNAGDALHGETAKTYEDIKDYLRPKLITLNHCSNILIEGVTIQNSPAWTIHPYNCSDVTLRDIHVKNNWNAQNTDGIDVEACKNVQILHSIFEDGDDGICIKSGKKVTDWSPNIPTENVIIANCTVYRAHGGIVIGSEMSGGVKNLRATNNTFMGTDIGLRFKTTRGRGGIVQNIFVDNCNMLNIRYDAVLFDMYYTAISPSDKEKAPKIESVKVDASTPQFKHFRINNIRVKGARRALFVRGLPEMPIQDIQLSNMTIEAQNGMECTEAKNIHLDNCQFITPTNKPVIQLNNSQNLTFKKVILPNDTKIGYQITGAKSTGITIDGLKNKDPIQINNEVSKNAVILY</sequence>
<dbReference type="AlphaFoldDB" id="A0A5P2GGC2"/>
<dbReference type="OrthoDB" id="9795222at2"/>
<keyword evidence="2 4" id="KW-0378">Hydrolase</keyword>
<evidence type="ECO:0000256" key="1">
    <source>
        <dbReference type="ARBA" id="ARBA00008834"/>
    </source>
</evidence>
<evidence type="ECO:0000256" key="3">
    <source>
        <dbReference type="ARBA" id="ARBA00023295"/>
    </source>
</evidence>
<name>A0A5P2GGC2_9BACT</name>
<dbReference type="GO" id="GO:0004650">
    <property type="term" value="F:polygalacturonase activity"/>
    <property type="evidence" value="ECO:0007669"/>
    <property type="project" value="InterPro"/>
</dbReference>
<protein>
    <submittedName>
        <fullName evidence="5">Glycoside hydrolase family 28 protein</fullName>
    </submittedName>
</protein>
<evidence type="ECO:0000313" key="6">
    <source>
        <dbReference type="Proteomes" id="UP000292424"/>
    </source>
</evidence>
<dbReference type="Pfam" id="PF00295">
    <property type="entry name" value="Glyco_hydro_28"/>
    <property type="match status" value="1"/>
</dbReference>
<keyword evidence="6" id="KW-1185">Reference proteome</keyword>
<dbReference type="Proteomes" id="UP000292424">
    <property type="component" value="Chromosome"/>
</dbReference>
<accession>A0A5P2GGC2</accession>
<dbReference type="PANTHER" id="PTHR31339">
    <property type="entry name" value="PECTIN LYASE-RELATED"/>
    <property type="match status" value="1"/>
</dbReference>
<reference evidence="5 6" key="1">
    <citation type="submission" date="2019-09" db="EMBL/GenBank/DDBJ databases">
        <title>Complete genome sequence of Arachidicoccus sp. B3-10 isolated from apple orchard soil.</title>
        <authorList>
            <person name="Kim H.S."/>
            <person name="Han K.-I."/>
            <person name="Suh M.K."/>
            <person name="Lee K.C."/>
            <person name="Eom M.K."/>
            <person name="Kim J.-S."/>
            <person name="Kang S.W."/>
            <person name="Sin Y."/>
            <person name="Lee J.-S."/>
        </authorList>
    </citation>
    <scope>NUCLEOTIDE SEQUENCE [LARGE SCALE GENOMIC DNA]</scope>
    <source>
        <strain evidence="5 6">B3-10</strain>
    </source>
</reference>